<reference evidence="3" key="1">
    <citation type="journal article" date="2019" name="Int. J. Syst. Evol. Microbiol.">
        <title>The Global Catalogue of Microorganisms (GCM) 10K type strain sequencing project: providing services to taxonomists for standard genome sequencing and annotation.</title>
        <authorList>
            <consortium name="The Broad Institute Genomics Platform"/>
            <consortium name="The Broad Institute Genome Sequencing Center for Infectious Disease"/>
            <person name="Wu L."/>
            <person name="Ma J."/>
        </authorList>
    </citation>
    <scope>NUCLEOTIDE SEQUENCE [LARGE SCALE GENOMIC DNA]</scope>
    <source>
        <strain evidence="3">CCUG 58411</strain>
    </source>
</reference>
<dbReference type="RefSeq" id="WP_379031363.1">
    <property type="nucleotide sequence ID" value="NZ_JBHTLN010000001.1"/>
</dbReference>
<dbReference type="EMBL" id="JBHTLN010000001">
    <property type="protein sequence ID" value="MFD1121862.1"/>
    <property type="molecule type" value="Genomic_DNA"/>
</dbReference>
<evidence type="ECO:0000256" key="1">
    <source>
        <dbReference type="SAM" id="MobiDB-lite"/>
    </source>
</evidence>
<proteinExistence type="predicted"/>
<gene>
    <name evidence="2" type="ORF">ACFQ2T_05055</name>
</gene>
<feature type="region of interest" description="Disordered" evidence="1">
    <location>
        <begin position="42"/>
        <end position="64"/>
    </location>
</feature>
<evidence type="ECO:0000313" key="2">
    <source>
        <dbReference type="EMBL" id="MFD1121862.1"/>
    </source>
</evidence>
<sequence length="64" mass="7231">MFNQPQDIQTLAYGRDGNVVLVDWPTAQKLHAENRRFVHKPESLKTFVHPHHANDDGDLGPEAA</sequence>
<protein>
    <submittedName>
        <fullName evidence="2">Uncharacterized protein</fullName>
    </submittedName>
</protein>
<comment type="caution">
    <text evidence="2">The sequence shown here is derived from an EMBL/GenBank/DDBJ whole genome shotgun (WGS) entry which is preliminary data.</text>
</comment>
<organism evidence="2 3">
    <name type="scientific">Methylophilus flavus</name>
    <dbReference type="NCBI Taxonomy" id="640084"/>
    <lineage>
        <taxon>Bacteria</taxon>
        <taxon>Pseudomonadati</taxon>
        <taxon>Pseudomonadota</taxon>
        <taxon>Betaproteobacteria</taxon>
        <taxon>Nitrosomonadales</taxon>
        <taxon>Methylophilaceae</taxon>
        <taxon>Methylophilus</taxon>
    </lineage>
</organism>
<dbReference type="Proteomes" id="UP001597206">
    <property type="component" value="Unassembled WGS sequence"/>
</dbReference>
<evidence type="ECO:0000313" key="3">
    <source>
        <dbReference type="Proteomes" id="UP001597206"/>
    </source>
</evidence>
<keyword evidence="3" id="KW-1185">Reference proteome</keyword>
<accession>A0ABW3PDH2</accession>
<name>A0ABW3PDH2_9PROT</name>